<accession>A0ABU2Y7G6</accession>
<evidence type="ECO:0000256" key="1">
    <source>
        <dbReference type="SAM" id="Phobius"/>
    </source>
</evidence>
<dbReference type="RefSeq" id="WP_311594221.1">
    <property type="nucleotide sequence ID" value="NZ_JAVRHV010000008.1"/>
</dbReference>
<organism evidence="2 3">
    <name type="scientific">Urechidicola vernalis</name>
    <dbReference type="NCBI Taxonomy" id="3075600"/>
    <lineage>
        <taxon>Bacteria</taxon>
        <taxon>Pseudomonadati</taxon>
        <taxon>Bacteroidota</taxon>
        <taxon>Flavobacteriia</taxon>
        <taxon>Flavobacteriales</taxon>
        <taxon>Flavobacteriaceae</taxon>
        <taxon>Urechidicola</taxon>
    </lineage>
</organism>
<evidence type="ECO:0000313" key="3">
    <source>
        <dbReference type="Proteomes" id="UP001252186"/>
    </source>
</evidence>
<reference evidence="2 3" key="1">
    <citation type="submission" date="2023-09" db="EMBL/GenBank/DDBJ databases">
        <authorList>
            <person name="Rey-Velasco X."/>
        </authorList>
    </citation>
    <scope>NUCLEOTIDE SEQUENCE [LARGE SCALE GENOMIC DNA]</scope>
    <source>
        <strain evidence="2 3">P050</strain>
    </source>
</reference>
<sequence>MSEKETPQNEEVDLGQLFKLIGNMFNKFFNFIGSIFQGAFQFLILILVHFYRGLKWYIGAIVLGVITGVILDMRSEKSYGVDMFVKTNFDSSRQIYENIKNLHHLVEGEKAFDELAGLLELKIEDVENIREFTVEPDLDETQIIKLFSEYKMSLDSVSRLEANYEMFKEDLSYHNFPIHKIEMLSATKEIPIGLNRKLVNYLTSNDYLNELRDRTQDNLKAEAEILEIQTKELDSLTKEYFKIRVLESQKQPIPGAGTNLYLADTEKNSLLIDESVLLEKRYALEKRKREIELEKLEKKDVITVVSEFPKSGYEVTRWYQRKTIQLPILLFGLTFIITLAFVLLDFLKTQDQKLRAKS</sequence>
<evidence type="ECO:0008006" key="4">
    <source>
        <dbReference type="Google" id="ProtNLM"/>
    </source>
</evidence>
<keyword evidence="1" id="KW-1133">Transmembrane helix</keyword>
<gene>
    <name evidence="2" type="ORF">RM519_12825</name>
</gene>
<proteinExistence type="predicted"/>
<feature type="transmembrane region" description="Helical" evidence="1">
    <location>
        <begin position="56"/>
        <end position="73"/>
    </location>
</feature>
<keyword evidence="1" id="KW-0472">Membrane</keyword>
<name>A0ABU2Y7G6_9FLAO</name>
<keyword evidence="3" id="KW-1185">Reference proteome</keyword>
<comment type="caution">
    <text evidence="2">The sequence shown here is derived from an EMBL/GenBank/DDBJ whole genome shotgun (WGS) entry which is preliminary data.</text>
</comment>
<protein>
    <recommendedName>
        <fullName evidence="4">Polysaccharide chain length determinant N-terminal domain-containing protein</fullName>
    </recommendedName>
</protein>
<dbReference type="Proteomes" id="UP001252186">
    <property type="component" value="Unassembled WGS sequence"/>
</dbReference>
<feature type="transmembrane region" description="Helical" evidence="1">
    <location>
        <begin position="28"/>
        <end position="50"/>
    </location>
</feature>
<keyword evidence="1" id="KW-0812">Transmembrane</keyword>
<evidence type="ECO:0000313" key="2">
    <source>
        <dbReference type="EMBL" id="MDT0554136.1"/>
    </source>
</evidence>
<feature type="transmembrane region" description="Helical" evidence="1">
    <location>
        <begin position="326"/>
        <end position="344"/>
    </location>
</feature>
<dbReference type="EMBL" id="JAVRHV010000008">
    <property type="protein sequence ID" value="MDT0554136.1"/>
    <property type="molecule type" value="Genomic_DNA"/>
</dbReference>